<dbReference type="AlphaFoldDB" id="A0A811QKK5"/>
<dbReference type="GO" id="GO:0008270">
    <property type="term" value="F:zinc ion binding"/>
    <property type="evidence" value="ECO:0007669"/>
    <property type="project" value="UniProtKB-KW"/>
</dbReference>
<keyword evidence="5" id="KW-1185">Reference proteome</keyword>
<dbReference type="PROSITE" id="PS50157">
    <property type="entry name" value="ZINC_FINGER_C2H2_2"/>
    <property type="match status" value="1"/>
</dbReference>
<feature type="domain" description="C2H2-type" evidence="3">
    <location>
        <begin position="234"/>
        <end position="262"/>
    </location>
</feature>
<proteinExistence type="predicted"/>
<feature type="compositionally biased region" description="Basic and acidic residues" evidence="2">
    <location>
        <begin position="37"/>
        <end position="49"/>
    </location>
</feature>
<dbReference type="Proteomes" id="UP000604825">
    <property type="component" value="Unassembled WGS sequence"/>
</dbReference>
<dbReference type="Gene3D" id="3.90.228.10">
    <property type="match status" value="1"/>
</dbReference>
<evidence type="ECO:0000313" key="5">
    <source>
        <dbReference type="Proteomes" id="UP000604825"/>
    </source>
</evidence>
<feature type="compositionally biased region" description="Low complexity" evidence="2">
    <location>
        <begin position="16"/>
        <end position="27"/>
    </location>
</feature>
<feature type="compositionally biased region" description="Basic and acidic residues" evidence="2">
    <location>
        <begin position="108"/>
        <end position="117"/>
    </location>
</feature>
<evidence type="ECO:0000313" key="4">
    <source>
        <dbReference type="EMBL" id="CAD6258951.1"/>
    </source>
</evidence>
<dbReference type="PROSITE" id="PS00028">
    <property type="entry name" value="ZINC_FINGER_C2H2_1"/>
    <property type="match status" value="1"/>
</dbReference>
<dbReference type="InterPro" id="IPR013087">
    <property type="entry name" value="Znf_C2H2_type"/>
</dbReference>
<feature type="region of interest" description="Disordered" evidence="2">
    <location>
        <begin position="72"/>
        <end position="142"/>
    </location>
</feature>
<gene>
    <name evidence="4" type="ORF">NCGR_LOCUS42394</name>
</gene>
<keyword evidence="1" id="KW-0862">Zinc</keyword>
<accession>A0A811QKK5</accession>
<keyword evidence="1" id="KW-0863">Zinc-finger</keyword>
<protein>
    <recommendedName>
        <fullName evidence="3">C2H2-type domain-containing protein</fullName>
    </recommendedName>
</protein>
<comment type="caution">
    <text evidence="4">The sequence shown here is derived from an EMBL/GenBank/DDBJ whole genome shotgun (WGS) entry which is preliminary data.</text>
</comment>
<evidence type="ECO:0000256" key="2">
    <source>
        <dbReference type="SAM" id="MobiDB-lite"/>
    </source>
</evidence>
<dbReference type="SUPFAM" id="SSF56399">
    <property type="entry name" value="ADP-ribosylation"/>
    <property type="match status" value="1"/>
</dbReference>
<feature type="compositionally biased region" description="Basic residues" evidence="2">
    <location>
        <begin position="74"/>
        <end position="85"/>
    </location>
</feature>
<name>A0A811QKK5_9POAL</name>
<feature type="region of interest" description="Disordered" evidence="2">
    <location>
        <begin position="160"/>
        <end position="198"/>
    </location>
</feature>
<keyword evidence="1" id="KW-0479">Metal-binding</keyword>
<dbReference type="OrthoDB" id="9514740at2759"/>
<dbReference type="EMBL" id="CAJGYO010000011">
    <property type="protein sequence ID" value="CAD6258951.1"/>
    <property type="molecule type" value="Genomic_DNA"/>
</dbReference>
<reference evidence="4" key="1">
    <citation type="submission" date="2020-10" db="EMBL/GenBank/DDBJ databases">
        <authorList>
            <person name="Han B."/>
            <person name="Lu T."/>
            <person name="Zhao Q."/>
            <person name="Huang X."/>
            <person name="Zhao Y."/>
        </authorList>
    </citation>
    <scope>NUCLEOTIDE SEQUENCE</scope>
</reference>
<evidence type="ECO:0000256" key="1">
    <source>
        <dbReference type="PROSITE-ProRule" id="PRU00042"/>
    </source>
</evidence>
<dbReference type="PANTHER" id="PTHR31681:SF3">
    <property type="entry name" value="OS04G0690100 PROTEIN"/>
    <property type="match status" value="1"/>
</dbReference>
<sequence>MVEPGRSAGVREAKKSSSSSSSTAAAMVKKKLTTSKKRPEKEEKAEKKQSRQCTEPESPSYRLALKSLFSCRNSHGHGQHHHARPRAQDTGTGSRSKRLGCSAPSICKLKDDSESRHQRVPVPPPEETMGGTASAGEPCKRRASVSGSSERCVKKPLSEAKCGTGRSSSATAASSNSKQLQRGGSSLSSSSSSGGSSFRAGMQLRRLSGCYECHMVVDPVSGSTSMRATATTICPCPDCGEVFVRQESLHLHQSIRHAVSELGADDTSRNIIEIIFQSSWLKKQSPVCKVDRILKVHNTPRTLARFEEYRDAVKARAAAGGGAGKQPVAMGAKNNNISSNRHPRCTADGNELLRFHCATLACSLGLNGATHLCDAAGAAASGGCAACGIIRDGFSRSAGDGGVLTMATSGRAHDAVPVPAAEGGLGEEAERQQRRAMLVCRVIAGRVKRPKEEEQAASVSVSEEEEEEYDSVAGSAGVYSNLEELLVFNPRAILPCFVVVYKA</sequence>
<evidence type="ECO:0000259" key="3">
    <source>
        <dbReference type="PROSITE" id="PS50157"/>
    </source>
</evidence>
<organism evidence="4 5">
    <name type="scientific">Miscanthus lutarioriparius</name>
    <dbReference type="NCBI Taxonomy" id="422564"/>
    <lineage>
        <taxon>Eukaryota</taxon>
        <taxon>Viridiplantae</taxon>
        <taxon>Streptophyta</taxon>
        <taxon>Embryophyta</taxon>
        <taxon>Tracheophyta</taxon>
        <taxon>Spermatophyta</taxon>
        <taxon>Magnoliopsida</taxon>
        <taxon>Liliopsida</taxon>
        <taxon>Poales</taxon>
        <taxon>Poaceae</taxon>
        <taxon>PACMAD clade</taxon>
        <taxon>Panicoideae</taxon>
        <taxon>Andropogonodae</taxon>
        <taxon>Andropogoneae</taxon>
        <taxon>Saccharinae</taxon>
        <taxon>Miscanthus</taxon>
    </lineage>
</organism>
<feature type="region of interest" description="Disordered" evidence="2">
    <location>
        <begin position="1"/>
        <end position="60"/>
    </location>
</feature>
<feature type="compositionally biased region" description="Low complexity" evidence="2">
    <location>
        <begin position="167"/>
        <end position="197"/>
    </location>
</feature>
<dbReference type="PANTHER" id="PTHR31681">
    <property type="entry name" value="C2H2-LIKE ZINC FINGER PROTEIN"/>
    <property type="match status" value="1"/>
</dbReference>